<keyword evidence="1" id="KW-0732">Signal</keyword>
<dbReference type="Pfam" id="PF01321">
    <property type="entry name" value="Creatinase_N"/>
    <property type="match status" value="1"/>
</dbReference>
<dbReference type="RefSeq" id="WP_015067787.1">
    <property type="nucleotide sequence ID" value="NZ_CAXGIV010000031.1"/>
</dbReference>
<evidence type="ECO:0000256" key="1">
    <source>
        <dbReference type="SAM" id="SignalP"/>
    </source>
</evidence>
<dbReference type="Gene3D" id="3.40.350.10">
    <property type="entry name" value="Creatinase/prolidase N-terminal domain"/>
    <property type="match status" value="1"/>
</dbReference>
<sequence length="435" mass="47262">MDKRHFLKLAGASIALAPMASMAALDKTNTAGLNDINVLTDITASAKPITVEERRARIEKAQSLMKAQDIAAILIEPGAAMEYFSGIKWWRSERLTALIIPKKGDVAVITPFFEKPSVLESLAIGDDVRVWQEHESPFDAAASILKSRGITSGNIGFENSVRYFVVTGVSRALPNMKIVPAEPVTLGCRMYKTASELALMHKANEVTLRAYEFVFNNLKLGMAQQDVKSLMNTAQQRLGGSGAWCLALFNDASAYPHGTSAAQTIKEGSVILLDSGCSVHGYQSDISRTLVFGKASQKVQDVWHTVREGQNVAFAAAKIGEPAGKVDDAVRQYYASKGYSKDYELPGLSHRTGHGIGMEGHESVNFVRGENTPLKKGMCFSNEPGIYIPGEFGVRLEDCLYMTETGPAYFTEPPESLAKPLGRLKSLPVQVSVLP</sequence>
<protein>
    <submittedName>
        <fullName evidence="4">Peptidase</fullName>
    </submittedName>
</protein>
<dbReference type="SUPFAM" id="SSF55920">
    <property type="entry name" value="Creatinase/aminopeptidase"/>
    <property type="match status" value="1"/>
</dbReference>
<feature type="signal peptide" evidence="1">
    <location>
        <begin position="1"/>
        <end position="23"/>
    </location>
</feature>
<dbReference type="SUPFAM" id="SSF53092">
    <property type="entry name" value="Creatinase/prolidase N-terminal domain"/>
    <property type="match status" value="1"/>
</dbReference>
<dbReference type="AlphaFoldDB" id="A0AAC8XLG2"/>
<gene>
    <name evidence="4" type="ORF">AV942_14665</name>
</gene>
<dbReference type="InterPro" id="IPR050659">
    <property type="entry name" value="Peptidase_M24B"/>
</dbReference>
<dbReference type="Pfam" id="PF00557">
    <property type="entry name" value="Peptidase_M24"/>
    <property type="match status" value="1"/>
</dbReference>
<evidence type="ECO:0000259" key="3">
    <source>
        <dbReference type="Pfam" id="PF01321"/>
    </source>
</evidence>
<name>A0AAC8XLG2_9ALTE</name>
<accession>A0AAC8XLG2</accession>
<dbReference type="Gene3D" id="3.90.230.10">
    <property type="entry name" value="Creatinase/methionine aminopeptidase superfamily"/>
    <property type="match status" value="1"/>
</dbReference>
<feature type="chain" id="PRO_5042152323" evidence="1">
    <location>
        <begin position="24"/>
        <end position="435"/>
    </location>
</feature>
<dbReference type="InterPro" id="IPR036005">
    <property type="entry name" value="Creatinase/aminopeptidase-like"/>
</dbReference>
<feature type="domain" description="Creatinase N-terminal" evidence="3">
    <location>
        <begin position="57"/>
        <end position="190"/>
    </location>
</feature>
<feature type="domain" description="Peptidase M24" evidence="2">
    <location>
        <begin position="199"/>
        <end position="404"/>
    </location>
</feature>
<dbReference type="EMBL" id="CP013928">
    <property type="protein sequence ID" value="AMJ79444.1"/>
    <property type="molecule type" value="Genomic_DNA"/>
</dbReference>
<evidence type="ECO:0000259" key="2">
    <source>
        <dbReference type="Pfam" id="PF00557"/>
    </source>
</evidence>
<evidence type="ECO:0000313" key="4">
    <source>
        <dbReference type="EMBL" id="AMJ79444.1"/>
    </source>
</evidence>
<dbReference type="PANTHER" id="PTHR46112">
    <property type="entry name" value="AMINOPEPTIDASE"/>
    <property type="match status" value="1"/>
</dbReference>
<evidence type="ECO:0000313" key="5">
    <source>
        <dbReference type="Proteomes" id="UP000061468"/>
    </source>
</evidence>
<dbReference type="InterPro" id="IPR000587">
    <property type="entry name" value="Creatinase_N"/>
</dbReference>
<reference evidence="4 5" key="1">
    <citation type="submission" date="2015-12" db="EMBL/GenBank/DDBJ databases">
        <title>Intraspecies pangenome expansion in the marine bacterium Alteromonas.</title>
        <authorList>
            <person name="Lopez-Perez M."/>
            <person name="Rodriguez-Valera F."/>
        </authorList>
    </citation>
    <scope>NUCLEOTIDE SEQUENCE [LARGE SCALE GENOMIC DNA]</scope>
    <source>
        <strain evidence="4 5">UM8</strain>
    </source>
</reference>
<dbReference type="InterPro" id="IPR029149">
    <property type="entry name" value="Creatin/AminoP/Spt16_N"/>
</dbReference>
<dbReference type="PANTHER" id="PTHR46112:SF3">
    <property type="entry name" value="AMINOPEPTIDASE YPDF"/>
    <property type="match status" value="1"/>
</dbReference>
<dbReference type="InterPro" id="IPR000994">
    <property type="entry name" value="Pept_M24"/>
</dbReference>
<proteinExistence type="predicted"/>
<dbReference type="Proteomes" id="UP000061468">
    <property type="component" value="Chromosome"/>
</dbReference>
<organism evidence="4 5">
    <name type="scientific">Alteromonas mediterranea</name>
    <dbReference type="NCBI Taxonomy" id="314275"/>
    <lineage>
        <taxon>Bacteria</taxon>
        <taxon>Pseudomonadati</taxon>
        <taxon>Pseudomonadota</taxon>
        <taxon>Gammaproteobacteria</taxon>
        <taxon>Alteromonadales</taxon>
        <taxon>Alteromonadaceae</taxon>
        <taxon>Alteromonas/Salinimonas group</taxon>
        <taxon>Alteromonas</taxon>
    </lineage>
</organism>